<dbReference type="Proteomes" id="UP000027616">
    <property type="component" value="Chromosome I"/>
</dbReference>
<dbReference type="eggNOG" id="COG0767">
    <property type="taxonomic scope" value="Bacteria"/>
</dbReference>
<keyword evidence="1" id="KW-0472">Membrane</keyword>
<dbReference type="STRING" id="1433126.BN938_1514"/>
<dbReference type="OrthoDB" id="9810518at2"/>
<evidence type="ECO:0000313" key="2">
    <source>
        <dbReference type="EMBL" id="CDN31601.1"/>
    </source>
</evidence>
<organism evidence="2 3">
    <name type="scientific">Mucinivorans hirudinis</name>
    <dbReference type="NCBI Taxonomy" id="1433126"/>
    <lineage>
        <taxon>Bacteria</taxon>
        <taxon>Pseudomonadati</taxon>
        <taxon>Bacteroidota</taxon>
        <taxon>Bacteroidia</taxon>
        <taxon>Bacteroidales</taxon>
        <taxon>Rikenellaceae</taxon>
        <taxon>Mucinivorans</taxon>
    </lineage>
</organism>
<dbReference type="Pfam" id="PF02405">
    <property type="entry name" value="MlaE"/>
    <property type="match status" value="1"/>
</dbReference>
<evidence type="ECO:0000256" key="1">
    <source>
        <dbReference type="SAM" id="Phobius"/>
    </source>
</evidence>
<keyword evidence="1" id="KW-0812">Transmembrane</keyword>
<dbReference type="KEGG" id="rbc:BN938_1514"/>
<dbReference type="HOGENOM" id="CLU_045686_1_1_10"/>
<dbReference type="GO" id="GO:0043190">
    <property type="term" value="C:ATP-binding cassette (ABC) transporter complex"/>
    <property type="evidence" value="ECO:0007669"/>
    <property type="project" value="InterPro"/>
</dbReference>
<name>A0A060R849_9BACT</name>
<gene>
    <name evidence="2" type="ORF">BN938_1514</name>
</gene>
<dbReference type="PANTHER" id="PTHR30188:SF4">
    <property type="entry name" value="PROTEIN TRIGALACTOSYLDIACYLGLYCEROL 1, CHLOROPLASTIC"/>
    <property type="match status" value="1"/>
</dbReference>
<feature type="transmembrane region" description="Helical" evidence="1">
    <location>
        <begin position="39"/>
        <end position="63"/>
    </location>
</feature>
<keyword evidence="1" id="KW-1133">Transmembrane helix</keyword>
<dbReference type="PATRIC" id="fig|1433126.3.peg.1498"/>
<accession>A0A060R849</accession>
<dbReference type="GO" id="GO:0005548">
    <property type="term" value="F:phospholipid transporter activity"/>
    <property type="evidence" value="ECO:0007669"/>
    <property type="project" value="TreeGrafter"/>
</dbReference>
<feature type="transmembrane region" description="Helical" evidence="1">
    <location>
        <begin position="184"/>
        <end position="208"/>
    </location>
</feature>
<dbReference type="AlphaFoldDB" id="A0A060R849"/>
<feature type="transmembrane region" description="Helical" evidence="1">
    <location>
        <begin position="137"/>
        <end position="163"/>
    </location>
</feature>
<keyword evidence="3" id="KW-1185">Reference proteome</keyword>
<sequence>MKNFFQEVGDYILLMKKVFSKPEKWSIYKAKILFEMEAIGLNSIGIVAIISFFMGAVVVIQMANNLDNPFIPRMLIGYATRESIVLEFSSTVVALILAGKVGSNIASEIGTMRITEQIDALEIMGVNSASYLIFPKVIAALLFFPLLTIMSMLIGVLGGYIIVETSSLFPAYEYINGIRYTVKLFYVSYSIIKAAVFGIIITTISGYYGYFAKGNSLEVGRSSTKAVVVSSIVILIFNLILTQLLLT</sequence>
<dbReference type="EMBL" id="HG934468">
    <property type="protein sequence ID" value="CDN31601.1"/>
    <property type="molecule type" value="Genomic_DNA"/>
</dbReference>
<feature type="transmembrane region" description="Helical" evidence="1">
    <location>
        <begin position="228"/>
        <end position="246"/>
    </location>
</feature>
<reference evidence="2 3" key="1">
    <citation type="journal article" date="2015" name="Genome Announc.">
        <title>Complete Genome Sequence of the Novel Leech Symbiont Mucinivorans hirudinis M3T.</title>
        <authorList>
            <person name="Nelson M.C."/>
            <person name="Bomar L."/>
            <person name="Graf J."/>
        </authorList>
    </citation>
    <scope>NUCLEOTIDE SEQUENCE [LARGE SCALE GENOMIC DNA]</scope>
    <source>
        <strain evidence="3">M3</strain>
    </source>
</reference>
<protein>
    <submittedName>
        <fullName evidence="2">ABC-type transport system involved in resistance to organic solvents, permease component</fullName>
    </submittedName>
</protein>
<evidence type="ECO:0000313" key="3">
    <source>
        <dbReference type="Proteomes" id="UP000027616"/>
    </source>
</evidence>
<dbReference type="InterPro" id="IPR030802">
    <property type="entry name" value="Permease_MalE"/>
</dbReference>
<proteinExistence type="predicted"/>
<dbReference type="PANTHER" id="PTHR30188">
    <property type="entry name" value="ABC TRANSPORTER PERMEASE PROTEIN-RELATED"/>
    <property type="match status" value="1"/>
</dbReference>